<protein>
    <submittedName>
        <fullName evidence="2">Uncharacterized protein</fullName>
    </submittedName>
</protein>
<organism evidence="2">
    <name type="scientific">Oryza sativa subsp. japonica</name>
    <name type="common">Rice</name>
    <dbReference type="NCBI Taxonomy" id="39947"/>
    <lineage>
        <taxon>Eukaryota</taxon>
        <taxon>Viridiplantae</taxon>
        <taxon>Streptophyta</taxon>
        <taxon>Embryophyta</taxon>
        <taxon>Tracheophyta</taxon>
        <taxon>Spermatophyta</taxon>
        <taxon>Magnoliopsida</taxon>
        <taxon>Liliopsida</taxon>
        <taxon>Poales</taxon>
        <taxon>Poaceae</taxon>
        <taxon>BOP clade</taxon>
        <taxon>Oryzoideae</taxon>
        <taxon>Oryzeae</taxon>
        <taxon>Oryzinae</taxon>
        <taxon>Oryza</taxon>
        <taxon>Oryza sativa</taxon>
    </lineage>
</organism>
<sequence length="88" mass="9170">MSATGRGGPMTDPRRGAAARRGEPAGGACTADPCRRGVHVDEARRIRVGARRGGEARRIYVGARRGGCASTCVRARRLVGHGGVTRST</sequence>
<accession>Q6UTZ3</accession>
<name>Q6UTZ3_ORYSJ</name>
<feature type="compositionally biased region" description="Basic and acidic residues" evidence="1">
    <location>
        <begin position="12"/>
        <end position="23"/>
    </location>
</feature>
<evidence type="ECO:0000313" key="2">
    <source>
        <dbReference type="EMBL" id="AAQ56577.1"/>
    </source>
</evidence>
<evidence type="ECO:0000256" key="1">
    <source>
        <dbReference type="SAM" id="MobiDB-lite"/>
    </source>
</evidence>
<reference evidence="2" key="1">
    <citation type="journal article" date="2004" name="Nat. Genet.">
        <title>Sequencing of a rice centromere uncovers active genes.</title>
        <authorList>
            <person name="Nagaki K."/>
            <person name="Cheng Z."/>
            <person name="Ouyang S."/>
            <person name="Talbert P.B."/>
            <person name="Kim M."/>
            <person name="Jones K.M."/>
            <person name="Henikoff S."/>
            <person name="Buell C.R."/>
            <person name="Jiang J."/>
        </authorList>
    </citation>
    <scope>NUCLEOTIDE SEQUENCE</scope>
</reference>
<feature type="region of interest" description="Disordered" evidence="1">
    <location>
        <begin position="1"/>
        <end position="30"/>
    </location>
</feature>
<gene>
    <name evidence="2" type="ORF">OSJNBa0070J19.21</name>
</gene>
<dbReference type="AlphaFoldDB" id="Q6UTZ3"/>
<dbReference type="EMBL" id="AY360394">
    <property type="protein sequence ID" value="AAQ56577.1"/>
    <property type="molecule type" value="Genomic_DNA"/>
</dbReference>
<proteinExistence type="predicted"/>